<name>I3E532_BACMT</name>
<evidence type="ECO:0000256" key="1">
    <source>
        <dbReference type="ARBA" id="ARBA00022598"/>
    </source>
</evidence>
<dbReference type="EMBL" id="AFEU01000001">
    <property type="protein sequence ID" value="EIJ81603.1"/>
    <property type="molecule type" value="Genomic_DNA"/>
</dbReference>
<dbReference type="OrthoDB" id="9765151at2"/>
<keyword evidence="1 3" id="KW-0436">Ligase</keyword>
<evidence type="ECO:0000313" key="6">
    <source>
        <dbReference type="EMBL" id="EIJ81603.1"/>
    </source>
</evidence>
<dbReference type="PIRSF" id="PIRSF012535">
    <property type="entry name" value="UCP012535"/>
    <property type="match status" value="1"/>
</dbReference>
<accession>I3E532</accession>
<evidence type="ECO:0000259" key="5">
    <source>
        <dbReference type="Pfam" id="PF24850"/>
    </source>
</evidence>
<dbReference type="Proteomes" id="UP000010523">
    <property type="component" value="Unassembled WGS sequence"/>
</dbReference>
<reference evidence="6 7" key="1">
    <citation type="journal article" date="2012" name="Appl. Environ. Microbiol.">
        <title>Genome Sequence of Thermotolerant Bacillus methanolicus: Features and Regulation Related to Methylotrophy and Production of L-Lysine and L-Glutamate from Methanol.</title>
        <authorList>
            <person name="Heggeset T.M."/>
            <person name="Krog A."/>
            <person name="Balzer S."/>
            <person name="Wentzel A."/>
            <person name="Ellingsen T.E."/>
            <person name="Brautaset T."/>
        </authorList>
    </citation>
    <scope>NUCLEOTIDE SEQUENCE [LARGE SCALE GENOMIC DNA]</scope>
    <source>
        <strain evidence="6 7">PB1</strain>
    </source>
</reference>
<protein>
    <recommendedName>
        <fullName evidence="3">Putative cysteine ligase BshC</fullName>
        <ecNumber evidence="3">6.-.-.-</ecNumber>
    </recommendedName>
</protein>
<keyword evidence="2" id="KW-0175">Coiled coil</keyword>
<organism evidence="6 7">
    <name type="scientific">Bacillus methanolicus PB1</name>
    <dbReference type="NCBI Taxonomy" id="997296"/>
    <lineage>
        <taxon>Bacteria</taxon>
        <taxon>Bacillati</taxon>
        <taxon>Bacillota</taxon>
        <taxon>Bacilli</taxon>
        <taxon>Bacillales</taxon>
        <taxon>Bacillaceae</taxon>
        <taxon>Bacillus</taxon>
    </lineage>
</organism>
<comment type="function">
    <text evidence="3">Involved in bacillithiol (BSH) biosynthesis. May catalyze the last step of the pathway, the addition of cysteine to glucosamine malate (GlcN-Mal) to generate BSH.</text>
</comment>
<dbReference type="Pfam" id="PF10079">
    <property type="entry name" value="Rossmann-like_BshC"/>
    <property type="match status" value="1"/>
</dbReference>
<dbReference type="RefSeq" id="WP_003350321.1">
    <property type="nucleotide sequence ID" value="NZ_AFEU01000001.1"/>
</dbReference>
<dbReference type="GO" id="GO:0016874">
    <property type="term" value="F:ligase activity"/>
    <property type="evidence" value="ECO:0007669"/>
    <property type="project" value="UniProtKB-UniRule"/>
</dbReference>
<dbReference type="EC" id="6.-.-.-" evidence="3"/>
<dbReference type="eggNOG" id="COG4365">
    <property type="taxonomic scope" value="Bacteria"/>
</dbReference>
<proteinExistence type="inferred from homology"/>
<gene>
    <name evidence="3" type="primary">bshC</name>
    <name evidence="6" type="ORF">PB1_01630</name>
</gene>
<feature type="domain" description="Bacillithiol biosynthesis BshC N-terminal Rossmann-like" evidence="4">
    <location>
        <begin position="1"/>
        <end position="383"/>
    </location>
</feature>
<dbReference type="STRING" id="997296.PB1_01630"/>
<dbReference type="Pfam" id="PF24850">
    <property type="entry name" value="CC_BshC"/>
    <property type="match status" value="1"/>
</dbReference>
<dbReference type="HAMAP" id="MF_01867">
    <property type="entry name" value="BshC"/>
    <property type="match status" value="1"/>
</dbReference>
<dbReference type="InterPro" id="IPR055398">
    <property type="entry name" value="Rossmann-like_BshC"/>
</dbReference>
<dbReference type="NCBIfam" id="TIGR03998">
    <property type="entry name" value="thiol_BshC"/>
    <property type="match status" value="1"/>
</dbReference>
<evidence type="ECO:0000256" key="2">
    <source>
        <dbReference type="ARBA" id="ARBA00023054"/>
    </source>
</evidence>
<feature type="domain" description="Bacillithiol biosynthesis BshC C-terminal coiled-coil" evidence="5">
    <location>
        <begin position="385"/>
        <end position="544"/>
    </location>
</feature>
<dbReference type="InterPro" id="IPR011199">
    <property type="entry name" value="Bacillithiol_biosynth_BshC"/>
</dbReference>
<dbReference type="PATRIC" id="fig|997296.3.peg.375"/>
<dbReference type="AlphaFoldDB" id="I3E532"/>
<evidence type="ECO:0000259" key="4">
    <source>
        <dbReference type="Pfam" id="PF10079"/>
    </source>
</evidence>
<keyword evidence="7" id="KW-1185">Reference proteome</keyword>
<dbReference type="InterPro" id="IPR055399">
    <property type="entry name" value="CC_BshC"/>
</dbReference>
<evidence type="ECO:0000256" key="3">
    <source>
        <dbReference type="HAMAP-Rule" id="MF_01867"/>
    </source>
</evidence>
<evidence type="ECO:0000313" key="7">
    <source>
        <dbReference type="Proteomes" id="UP000010523"/>
    </source>
</evidence>
<sequence length="544" mass="63719">MEILNLTIPSANRFATDYINQESYMNNFFHYKYKDPSDFTKRLEELQIRNFPREELANYIENFMEQYPSSDAVKRSIEKLRQENSVVVLGGQQAGILTGPLYTIYKIISIVVLAREKEREFGIPVVPVFWIAGEDHDFLEINHVYISSNKKIEKWSFPERVIEKKMASNIPLNKEVCLKWIESIIETFGETNYTNSLLEFLEQSLKHSKTFVDFFAYMIMVLFKETGLLLVDSGDRRIRSLEKEIFVRQIKGCIDITQSVLNQQDEIKKQGLKPVIELTSQTANLFYYDPSLQERILLEYDSKEGKFFGKNGTVSFSEEDLIHFALTNPENLSNNVVTRPLTQEWLFPTLAFIGGPGEIAYWAELKTVFERFEIKMPPIVPRLNITLLERSIETDLNDLGIDIKEALSTGVQRQKELFLAAIKNETIETLFLQTKKQLIDRYELIEEHIKYHNKGLIPLLNKNRSIVLKQIDFMQRKIEESDRLKHEIILRKFDRIETSLKPNGAPQERIWNILYYLNQYGFHLLDELLNLPYQFDGTHKLIKI</sequence>
<comment type="caution">
    <text evidence="6">The sequence shown here is derived from an EMBL/GenBank/DDBJ whole genome shotgun (WGS) entry which is preliminary data.</text>
</comment>
<comment type="similarity">
    <text evidence="3">Belongs to the BshC family.</text>
</comment>